<name>A0A8B8UJ74_CAMFR</name>
<evidence type="ECO:0000313" key="3">
    <source>
        <dbReference type="RefSeq" id="XP_032354541.1"/>
    </source>
</evidence>
<feature type="region of interest" description="Disordered" evidence="1">
    <location>
        <begin position="1"/>
        <end position="69"/>
    </location>
</feature>
<dbReference type="AlphaFoldDB" id="A0A8B8UJ74"/>
<dbReference type="KEGG" id="cfr:106729655"/>
<organism evidence="2 3">
    <name type="scientific">Camelus ferus</name>
    <name type="common">Wild bactrian camel</name>
    <name type="synonym">Camelus bactrianus ferus</name>
    <dbReference type="NCBI Taxonomy" id="419612"/>
    <lineage>
        <taxon>Eukaryota</taxon>
        <taxon>Metazoa</taxon>
        <taxon>Chordata</taxon>
        <taxon>Craniata</taxon>
        <taxon>Vertebrata</taxon>
        <taxon>Euteleostomi</taxon>
        <taxon>Mammalia</taxon>
        <taxon>Eutheria</taxon>
        <taxon>Laurasiatheria</taxon>
        <taxon>Artiodactyla</taxon>
        <taxon>Tylopoda</taxon>
        <taxon>Camelidae</taxon>
        <taxon>Camelus</taxon>
    </lineage>
</organism>
<dbReference type="GeneID" id="106729655"/>
<feature type="compositionally biased region" description="Basic and acidic residues" evidence="1">
    <location>
        <begin position="376"/>
        <end position="387"/>
    </location>
</feature>
<gene>
    <name evidence="3" type="primary">LOC106729655</name>
</gene>
<feature type="region of interest" description="Disordered" evidence="1">
    <location>
        <begin position="81"/>
        <end position="101"/>
    </location>
</feature>
<evidence type="ECO:0000256" key="1">
    <source>
        <dbReference type="SAM" id="MobiDB-lite"/>
    </source>
</evidence>
<feature type="compositionally biased region" description="Polar residues" evidence="1">
    <location>
        <begin position="42"/>
        <end position="56"/>
    </location>
</feature>
<feature type="region of interest" description="Disordered" evidence="1">
    <location>
        <begin position="356"/>
        <end position="396"/>
    </location>
</feature>
<feature type="region of interest" description="Disordered" evidence="1">
    <location>
        <begin position="161"/>
        <end position="343"/>
    </location>
</feature>
<dbReference type="Proteomes" id="UP000694856">
    <property type="component" value="Chromosome 16"/>
</dbReference>
<keyword evidence="2" id="KW-1185">Reference proteome</keyword>
<evidence type="ECO:0000313" key="2">
    <source>
        <dbReference type="Proteomes" id="UP000694856"/>
    </source>
</evidence>
<protein>
    <submittedName>
        <fullName evidence="3">Translation initiation factor IF-2-like</fullName>
    </submittedName>
</protein>
<proteinExistence type="predicted"/>
<accession>A0A8B8UJ74</accession>
<sequence length="396" mass="41208">MSFDVVRGTSAPPGSSSLSDPKGLSDLERAIKGEEKAERKPQTPSSTGSITSNVLSTKRRKQSLAGLRVGVGRLRRAAGALRRAGETAREHSGRQGALRAGLRGRKRWQRLGPVRGGKGKITGARGREGLRDWEKGTRDCRVGSPRPDSIPRAARTARETGAPAALTPPACPSAGAAGWSGLRGPGRGRRRRGAGGGRVGAGRVRSAPGGGAGGRWSRLPAWSRGARSLPDVSPARGASSGRAASRRYSPNFRGVSPLRCSSRGPGLSLLGEGAATAPRSSEAPTPGPARPERRGAGSGWRLLSPTPGGGVGSAVRDSAACSTSGPARHTPGGSERRRTLHQRTQEVPGMRMCERHRTAQDGGSCQVDGGHSCSPMEDRANKEESRSGESVLSRHQ</sequence>
<feature type="compositionally biased region" description="Low complexity" evidence="1">
    <location>
        <begin position="233"/>
        <end position="247"/>
    </location>
</feature>
<dbReference type="RefSeq" id="XP_032354541.1">
    <property type="nucleotide sequence ID" value="XM_032498650.1"/>
</dbReference>
<reference evidence="3" key="1">
    <citation type="submission" date="2025-08" db="UniProtKB">
        <authorList>
            <consortium name="RefSeq"/>
        </authorList>
    </citation>
    <scope>IDENTIFICATION</scope>
    <source>
        <tissue evidence="3">Ear skin</tissue>
    </source>
</reference>
<feature type="compositionally biased region" description="Basic and acidic residues" evidence="1">
    <location>
        <begin position="23"/>
        <end position="41"/>
    </location>
</feature>
<feature type="compositionally biased region" description="Basic and acidic residues" evidence="1">
    <location>
        <begin position="83"/>
        <end position="93"/>
    </location>
</feature>